<dbReference type="EC" id="3.2.1.23" evidence="4"/>
<proteinExistence type="inferred from homology"/>
<evidence type="ECO:0000259" key="8">
    <source>
        <dbReference type="Pfam" id="PF21467"/>
    </source>
</evidence>
<evidence type="ECO:0000256" key="4">
    <source>
        <dbReference type="RuleBase" id="RU000675"/>
    </source>
</evidence>
<sequence>MKKQLLKIKGNQFELENESFQFISGAIHYFRMPKETWYHSLYNLKAMGANTVETYIPWNLHEKIEGCFDFENNLDIKAFVETAESLGLYVILRPSPYICAEWEFGGFPGWLLKDRHMNIRSSDSHFIDKVSSYMTRLFQEIVPLQSTKGGPVLMMQLENEYGSFGQDKKYLSILHDMMIELGCDVPIFTADGEWLATQRAGSLTEKNILPTGNFGSKPAEKFKAMTDFHGNGFPLFCMEFWDGWFNRYSEKIIRRDPVELAESVKEALELGSVNLYMFHGGTNFGFMNGCSSRGNIDLPQVTSYDYDAPLDEAGNPTQKFYELQRIIHELYPEIEQKEPLIKKSMSAQAEFVDRVSYFEVKDQISEIVVSPYPMTMEDLDHPYGYVLYEHNYTKDTEEEYFRVIDASDRVHFYLNQEHQTTQYREEIGEKIEVPIVKEANIISVLVENLGRVNYGPRLLSDSQRKGIRSGVMSDLHFISGDWKQYLLLDEKLHQADFNQAFTEKGPSLHKFNLKLDADYEDTYLDLSDFGKGFVTVNGKNIGRFWDRGPFLSLYLPKAFLKSGDNDIIIFETEDKYSEELRMSDKPVYMSEELLMDTIKK</sequence>
<evidence type="ECO:0000256" key="1">
    <source>
        <dbReference type="ARBA" id="ARBA00009809"/>
    </source>
</evidence>
<dbReference type="PRINTS" id="PR00742">
    <property type="entry name" value="GLHYDRLASE35"/>
</dbReference>
<organism evidence="9 10">
    <name type="scientific">Lactococcus ileimucosae</name>
    <dbReference type="NCBI Taxonomy" id="2941329"/>
    <lineage>
        <taxon>Bacteria</taxon>
        <taxon>Bacillati</taxon>
        <taxon>Bacillota</taxon>
        <taxon>Bacilli</taxon>
        <taxon>Lactobacillales</taxon>
        <taxon>Streptococcaceae</taxon>
        <taxon>Lactococcus</taxon>
    </lineage>
</organism>
<keyword evidence="2 4" id="KW-0378">Hydrolase</keyword>
<gene>
    <name evidence="9" type="ORF">AALA52_09480</name>
</gene>
<dbReference type="SUPFAM" id="SSF49785">
    <property type="entry name" value="Galactose-binding domain-like"/>
    <property type="match status" value="1"/>
</dbReference>
<dbReference type="Proteomes" id="UP001565283">
    <property type="component" value="Unassembled WGS sequence"/>
</dbReference>
<dbReference type="PANTHER" id="PTHR23421">
    <property type="entry name" value="BETA-GALACTOSIDASE RELATED"/>
    <property type="match status" value="1"/>
</dbReference>
<feature type="domain" description="Glycoside hydrolase 35 catalytic" evidence="6">
    <location>
        <begin position="13"/>
        <end position="329"/>
    </location>
</feature>
<evidence type="ECO:0000313" key="10">
    <source>
        <dbReference type="Proteomes" id="UP001565283"/>
    </source>
</evidence>
<dbReference type="PIRSF" id="PIRSF006336">
    <property type="entry name" value="B-gal"/>
    <property type="match status" value="1"/>
</dbReference>
<feature type="domain" description="Beta-galactosidase galactose-binding" evidence="8">
    <location>
        <begin position="506"/>
        <end position="565"/>
    </location>
</feature>
<dbReference type="Pfam" id="PF21317">
    <property type="entry name" value="BetaGal_ABD_1"/>
    <property type="match status" value="1"/>
</dbReference>
<dbReference type="RefSeq" id="WP_369948839.1">
    <property type="nucleotide sequence ID" value="NZ_JBCLSH010000049.1"/>
</dbReference>
<evidence type="ECO:0000256" key="2">
    <source>
        <dbReference type="ARBA" id="ARBA00022801"/>
    </source>
</evidence>
<protein>
    <recommendedName>
        <fullName evidence="4">Beta-galactosidase</fullName>
        <ecNumber evidence="4">3.2.1.23</ecNumber>
    </recommendedName>
</protein>
<evidence type="ECO:0000256" key="3">
    <source>
        <dbReference type="ARBA" id="ARBA00023295"/>
    </source>
</evidence>
<dbReference type="InterPro" id="IPR048913">
    <property type="entry name" value="BetaGal_gal-bd"/>
</dbReference>
<dbReference type="InterPro" id="IPR026283">
    <property type="entry name" value="B-gal_1-like"/>
</dbReference>
<name>A0ABV4D817_9LACT</name>
<evidence type="ECO:0000256" key="5">
    <source>
        <dbReference type="RuleBase" id="RU003679"/>
    </source>
</evidence>
<dbReference type="InterPro" id="IPR008979">
    <property type="entry name" value="Galactose-bd-like_sf"/>
</dbReference>
<dbReference type="EMBL" id="JBCLSH010000049">
    <property type="protein sequence ID" value="MEY8444457.1"/>
    <property type="molecule type" value="Genomic_DNA"/>
</dbReference>
<feature type="domain" description="Beta-galactosidase 1-like first all-beta" evidence="7">
    <location>
        <begin position="373"/>
        <end position="485"/>
    </location>
</feature>
<dbReference type="Pfam" id="PF01301">
    <property type="entry name" value="Glyco_hydro_35"/>
    <property type="match status" value="1"/>
</dbReference>
<evidence type="ECO:0000259" key="6">
    <source>
        <dbReference type="Pfam" id="PF01301"/>
    </source>
</evidence>
<dbReference type="InterPro" id="IPR019801">
    <property type="entry name" value="Glyco_hydro_35_CS"/>
</dbReference>
<keyword evidence="10" id="KW-1185">Reference proteome</keyword>
<dbReference type="PROSITE" id="PS01182">
    <property type="entry name" value="GLYCOSYL_HYDROL_F35"/>
    <property type="match status" value="1"/>
</dbReference>
<dbReference type="InterPro" id="IPR017853">
    <property type="entry name" value="GH"/>
</dbReference>
<keyword evidence="3 4" id="KW-0326">Glycosidase</keyword>
<dbReference type="SUPFAM" id="SSF51445">
    <property type="entry name" value="(Trans)glycosidases"/>
    <property type="match status" value="1"/>
</dbReference>
<accession>A0ABV4D817</accession>
<dbReference type="InterPro" id="IPR048912">
    <property type="entry name" value="BetaGal1-like_ABD1"/>
</dbReference>
<comment type="similarity">
    <text evidence="1 5">Belongs to the glycosyl hydrolase 35 family.</text>
</comment>
<dbReference type="Gene3D" id="2.60.120.260">
    <property type="entry name" value="Galactose-binding domain-like"/>
    <property type="match status" value="2"/>
</dbReference>
<dbReference type="Pfam" id="PF21467">
    <property type="entry name" value="BetaGal_gal-bd"/>
    <property type="match status" value="1"/>
</dbReference>
<evidence type="ECO:0000259" key="7">
    <source>
        <dbReference type="Pfam" id="PF21317"/>
    </source>
</evidence>
<dbReference type="InterPro" id="IPR001944">
    <property type="entry name" value="Glycoside_Hdrlase_35"/>
</dbReference>
<dbReference type="InterPro" id="IPR031330">
    <property type="entry name" value="Gly_Hdrlase_35_cat"/>
</dbReference>
<comment type="catalytic activity">
    <reaction evidence="4">
        <text>Hydrolysis of terminal non-reducing beta-D-galactose residues in beta-D-galactosides.</text>
        <dbReference type="EC" id="3.2.1.23"/>
    </reaction>
</comment>
<evidence type="ECO:0000313" key="9">
    <source>
        <dbReference type="EMBL" id="MEY8444457.1"/>
    </source>
</evidence>
<comment type="caution">
    <text evidence="9">The sequence shown here is derived from an EMBL/GenBank/DDBJ whole genome shotgun (WGS) entry which is preliminary data.</text>
</comment>
<reference evidence="9 10" key="1">
    <citation type="submission" date="2024-03" db="EMBL/GenBank/DDBJ databases">
        <title>Mouse gut bacterial collection (mGBC) of GemPharmatech.</title>
        <authorList>
            <person name="He Y."/>
            <person name="Dong L."/>
            <person name="Wu D."/>
            <person name="Gao X."/>
            <person name="Lin Z."/>
        </authorList>
    </citation>
    <scope>NUCLEOTIDE SEQUENCE [LARGE SCALE GENOMIC DNA]</scope>
    <source>
        <strain evidence="9 10">61-15</strain>
    </source>
</reference>
<dbReference type="Gene3D" id="3.20.20.80">
    <property type="entry name" value="Glycosidases"/>
    <property type="match status" value="1"/>
</dbReference>